<sequence length="576" mass="59984">MGHYARLLSFVFVAALLALVSASPLRAAPYAAIVIDARSGEVLYAENADTRLHPASLTKMMTLYIAFEEIQRGNISLDTMVTISKHAAAQPPSRLGLRAGQKVSLRNLIRAAAIKSANDAAAAIGDAIAGNEADFARRMTRTAKALGMSNTTFKNAHGLTASGHLSTARDMTILGRHLFYDFPQYYNLFSRRSADAGLATVNNTNRRFLDAYEGADGIKTGFTNAAGFNLTASAERGGKRLIATVFGGKSTADRNARMMKLLDMGFGKAPRNAPVNPPAPPSYQGGDEMLVADADLPETADGAGKTVRVSMNVTTSPRPLARPGAAAPEPPAETVVATAEAVDAMQSGIEGALAAALAPEDSLESQAAELAQAAAPAATLAVDDVELASAGTTATDALPDADTLAAAVAALPDVPPQARPGTEPGTDAETDALAAATLPEATPTEAEPEIIPFQVVSAAGVAVSPRPQTRNAPIFDDVATPEATAAAEPEVILSVSTSGERHWGVNLGRYGSSYEAERALLRLQLVETATLNGSLRKVMPRSGGFDATFVGLTQDQADLACRRFQARAIQCFTMGP</sequence>
<feature type="chain" id="PRO_5045617554" evidence="8">
    <location>
        <begin position="28"/>
        <end position="576"/>
    </location>
</feature>
<organism evidence="10 11">
    <name type="scientific">Paragemmobacter ruber</name>
    <dbReference type="NCBI Taxonomy" id="1985673"/>
    <lineage>
        <taxon>Bacteria</taxon>
        <taxon>Pseudomonadati</taxon>
        <taxon>Pseudomonadota</taxon>
        <taxon>Alphaproteobacteria</taxon>
        <taxon>Rhodobacterales</taxon>
        <taxon>Paracoccaceae</taxon>
        <taxon>Paragemmobacter</taxon>
    </lineage>
</organism>
<dbReference type="Pfam" id="PF00768">
    <property type="entry name" value="Peptidase_S11"/>
    <property type="match status" value="1"/>
</dbReference>
<dbReference type="PRINTS" id="PR00725">
    <property type="entry name" value="DADACBPTASE1"/>
</dbReference>
<evidence type="ECO:0000256" key="5">
    <source>
        <dbReference type="ARBA" id="ARBA00022984"/>
    </source>
</evidence>
<feature type="domain" description="Peptidase S11 D-alanyl-D-alanine carboxypeptidase A N-terminal" evidence="9">
    <location>
        <begin position="26"/>
        <end position="249"/>
    </location>
</feature>
<keyword evidence="10" id="KW-0645">Protease</keyword>
<evidence type="ECO:0000256" key="4">
    <source>
        <dbReference type="ARBA" id="ARBA00022960"/>
    </source>
</evidence>
<evidence type="ECO:0000256" key="3">
    <source>
        <dbReference type="ARBA" id="ARBA00022801"/>
    </source>
</evidence>
<evidence type="ECO:0000256" key="8">
    <source>
        <dbReference type="SAM" id="SignalP"/>
    </source>
</evidence>
<reference evidence="11" key="1">
    <citation type="submission" date="2020-01" db="EMBL/GenBank/DDBJ databases">
        <title>Sphingomonas sp. strain CSW-10.</title>
        <authorList>
            <person name="Chen W.-M."/>
        </authorList>
    </citation>
    <scope>NUCLEOTIDE SEQUENCE [LARGE SCALE GENOMIC DNA]</scope>
    <source>
        <strain evidence="11">CCP-1</strain>
    </source>
</reference>
<keyword evidence="5" id="KW-0573">Peptidoglycan synthesis</keyword>
<keyword evidence="11" id="KW-1185">Reference proteome</keyword>
<keyword evidence="4" id="KW-0133">Cell shape</keyword>
<dbReference type="GO" id="GO:0004180">
    <property type="term" value="F:carboxypeptidase activity"/>
    <property type="evidence" value="ECO:0007669"/>
    <property type="project" value="UniProtKB-KW"/>
</dbReference>
<comment type="similarity">
    <text evidence="1 7">Belongs to the peptidase S11 family.</text>
</comment>
<dbReference type="PANTHER" id="PTHR21581">
    <property type="entry name" value="D-ALANYL-D-ALANINE CARBOXYPEPTIDASE"/>
    <property type="match status" value="1"/>
</dbReference>
<dbReference type="InterPro" id="IPR018044">
    <property type="entry name" value="Peptidase_S11"/>
</dbReference>
<keyword evidence="3" id="KW-0378">Hydrolase</keyword>
<gene>
    <name evidence="10" type="ORF">GU920_05130</name>
</gene>
<evidence type="ECO:0000256" key="1">
    <source>
        <dbReference type="ARBA" id="ARBA00007164"/>
    </source>
</evidence>
<dbReference type="Proteomes" id="UP001517376">
    <property type="component" value="Unassembled WGS sequence"/>
</dbReference>
<dbReference type="EMBL" id="JAAATW010000001">
    <property type="protein sequence ID" value="NBE06907.1"/>
    <property type="molecule type" value="Genomic_DNA"/>
</dbReference>
<keyword evidence="10" id="KW-0121">Carboxypeptidase</keyword>
<accession>A0ABW9Y4S0</accession>
<name>A0ABW9Y4S0_9RHOB</name>
<keyword evidence="2 8" id="KW-0732">Signal</keyword>
<evidence type="ECO:0000256" key="7">
    <source>
        <dbReference type="RuleBase" id="RU004016"/>
    </source>
</evidence>
<keyword evidence="6" id="KW-0961">Cell wall biogenesis/degradation</keyword>
<evidence type="ECO:0000259" key="9">
    <source>
        <dbReference type="Pfam" id="PF00768"/>
    </source>
</evidence>
<protein>
    <submittedName>
        <fullName evidence="10">D-alanyl-D-alanine carboxypeptidase</fullName>
    </submittedName>
</protein>
<dbReference type="InterPro" id="IPR001967">
    <property type="entry name" value="Peptidase_S11_N"/>
</dbReference>
<proteinExistence type="inferred from homology"/>
<dbReference type="Gene3D" id="3.40.710.10">
    <property type="entry name" value="DD-peptidase/beta-lactamase superfamily"/>
    <property type="match status" value="1"/>
</dbReference>
<feature type="signal peptide" evidence="8">
    <location>
        <begin position="1"/>
        <end position="27"/>
    </location>
</feature>
<dbReference type="SUPFAM" id="SSF56601">
    <property type="entry name" value="beta-lactamase/transpeptidase-like"/>
    <property type="match status" value="1"/>
</dbReference>
<dbReference type="InterPro" id="IPR012338">
    <property type="entry name" value="Beta-lactam/transpept-like"/>
</dbReference>
<dbReference type="PANTHER" id="PTHR21581:SF6">
    <property type="entry name" value="TRAFFICKING PROTEIN PARTICLE COMPLEX SUBUNIT 12"/>
    <property type="match status" value="1"/>
</dbReference>
<comment type="caution">
    <text evidence="10">The sequence shown here is derived from an EMBL/GenBank/DDBJ whole genome shotgun (WGS) entry which is preliminary data.</text>
</comment>
<evidence type="ECO:0000313" key="10">
    <source>
        <dbReference type="EMBL" id="NBE06907.1"/>
    </source>
</evidence>
<evidence type="ECO:0000256" key="2">
    <source>
        <dbReference type="ARBA" id="ARBA00022729"/>
    </source>
</evidence>
<evidence type="ECO:0000313" key="11">
    <source>
        <dbReference type="Proteomes" id="UP001517376"/>
    </source>
</evidence>
<evidence type="ECO:0000256" key="6">
    <source>
        <dbReference type="ARBA" id="ARBA00023316"/>
    </source>
</evidence>